<evidence type="ECO:0008006" key="9">
    <source>
        <dbReference type="Google" id="ProtNLM"/>
    </source>
</evidence>
<dbReference type="SMART" id="SM00421">
    <property type="entry name" value="HTH_LUXR"/>
    <property type="match status" value="1"/>
</dbReference>
<evidence type="ECO:0000256" key="4">
    <source>
        <dbReference type="ARBA" id="ARBA00023163"/>
    </source>
</evidence>
<protein>
    <recommendedName>
        <fullName evidence="9">Nitrate/nitrite response regulator protein</fullName>
    </recommendedName>
</protein>
<reference evidence="8" key="1">
    <citation type="submission" date="2020-02" db="EMBL/GenBank/DDBJ databases">
        <authorList>
            <person name="Meier V. D."/>
        </authorList>
    </citation>
    <scope>NUCLEOTIDE SEQUENCE</scope>
    <source>
        <strain evidence="8">AVDCRST_MAG03</strain>
    </source>
</reference>
<dbReference type="CDD" id="cd06170">
    <property type="entry name" value="LuxR_C_like"/>
    <property type="match status" value="1"/>
</dbReference>
<dbReference type="InterPro" id="IPR001789">
    <property type="entry name" value="Sig_transdc_resp-reg_receiver"/>
</dbReference>
<keyword evidence="4" id="KW-0804">Transcription</keyword>
<dbReference type="InterPro" id="IPR011006">
    <property type="entry name" value="CheY-like_superfamily"/>
</dbReference>
<dbReference type="GO" id="GO:0003677">
    <property type="term" value="F:DNA binding"/>
    <property type="evidence" value="ECO:0007669"/>
    <property type="project" value="UniProtKB-KW"/>
</dbReference>
<evidence type="ECO:0000259" key="6">
    <source>
        <dbReference type="PROSITE" id="PS50043"/>
    </source>
</evidence>
<dbReference type="InterPro" id="IPR000792">
    <property type="entry name" value="Tscrpt_reg_LuxR_C"/>
</dbReference>
<dbReference type="SMART" id="SM00448">
    <property type="entry name" value="REC"/>
    <property type="match status" value="1"/>
</dbReference>
<dbReference type="EMBL" id="CADCUT010000207">
    <property type="protein sequence ID" value="CAA9433801.1"/>
    <property type="molecule type" value="Genomic_DNA"/>
</dbReference>
<organism evidence="8">
    <name type="scientific">uncultured Rubrobacteraceae bacterium</name>
    <dbReference type="NCBI Taxonomy" id="349277"/>
    <lineage>
        <taxon>Bacteria</taxon>
        <taxon>Bacillati</taxon>
        <taxon>Actinomycetota</taxon>
        <taxon>Rubrobacteria</taxon>
        <taxon>Rubrobacterales</taxon>
        <taxon>Rubrobacteraceae</taxon>
        <taxon>environmental samples</taxon>
    </lineage>
</organism>
<dbReference type="InterPro" id="IPR016032">
    <property type="entry name" value="Sig_transdc_resp-reg_C-effctor"/>
</dbReference>
<keyword evidence="3" id="KW-0238">DNA-binding</keyword>
<evidence type="ECO:0000256" key="2">
    <source>
        <dbReference type="ARBA" id="ARBA00023015"/>
    </source>
</evidence>
<evidence type="ECO:0000313" key="8">
    <source>
        <dbReference type="EMBL" id="CAA9433801.1"/>
    </source>
</evidence>
<gene>
    <name evidence="8" type="ORF">AVDCRST_MAG03-3444</name>
</gene>
<dbReference type="Pfam" id="PF00072">
    <property type="entry name" value="Response_reg"/>
    <property type="match status" value="1"/>
</dbReference>
<dbReference type="PANTHER" id="PTHR44688:SF25">
    <property type="entry name" value="HTH LUXR-TYPE DOMAIN-CONTAINING PROTEIN"/>
    <property type="match status" value="1"/>
</dbReference>
<evidence type="ECO:0000256" key="1">
    <source>
        <dbReference type="ARBA" id="ARBA00022553"/>
    </source>
</evidence>
<feature type="domain" description="Response regulatory" evidence="7">
    <location>
        <begin position="2"/>
        <end position="118"/>
    </location>
</feature>
<dbReference type="InterPro" id="IPR058245">
    <property type="entry name" value="NreC/VraR/RcsB-like_REC"/>
</dbReference>
<name>A0A6J4QC02_9ACTN</name>
<comment type="caution">
    <text evidence="5">Lacks conserved residue(s) required for the propagation of feature annotation.</text>
</comment>
<proteinExistence type="predicted"/>
<dbReference type="PRINTS" id="PR00038">
    <property type="entry name" value="HTHLUXR"/>
</dbReference>
<accession>A0A6J4QC02</accession>
<feature type="domain" description="HTH luxR-type" evidence="6">
    <location>
        <begin position="139"/>
        <end position="204"/>
    </location>
</feature>
<dbReference type="AlphaFoldDB" id="A0A6J4QC02"/>
<dbReference type="Pfam" id="PF00196">
    <property type="entry name" value="GerE"/>
    <property type="match status" value="1"/>
</dbReference>
<sequence length="236" mass="25599">MRVHLADDHTMFREGLAAILSSRDGIEVVGQTGTGPEAAAEVERSKPDVVITQLEMRLKEAEEVLSGLRSASPGSRIVVLTMLENLRYMQAVSKMGIDALLHKGSSAEEVVATIDVLSRTPEDQNMVVSMPRALLERLGEEPMGTLSERETEILVLAARGLSNRLIAAELFISEGTVKRHLANIYAKIGVRSRSEAVRTALMEQWIGIHEITSASADGAVDGAVDSPADDIEEQRE</sequence>
<dbReference type="PROSITE" id="PS00622">
    <property type="entry name" value="HTH_LUXR_1"/>
    <property type="match status" value="1"/>
</dbReference>
<dbReference type="SUPFAM" id="SSF46894">
    <property type="entry name" value="C-terminal effector domain of the bipartite response regulators"/>
    <property type="match status" value="1"/>
</dbReference>
<dbReference type="CDD" id="cd17535">
    <property type="entry name" value="REC_NarL-like"/>
    <property type="match status" value="1"/>
</dbReference>
<dbReference type="PROSITE" id="PS50110">
    <property type="entry name" value="RESPONSE_REGULATORY"/>
    <property type="match status" value="1"/>
</dbReference>
<dbReference type="SUPFAM" id="SSF52172">
    <property type="entry name" value="CheY-like"/>
    <property type="match status" value="1"/>
</dbReference>
<evidence type="ECO:0000259" key="7">
    <source>
        <dbReference type="PROSITE" id="PS50110"/>
    </source>
</evidence>
<keyword evidence="2" id="KW-0805">Transcription regulation</keyword>
<evidence type="ECO:0000256" key="5">
    <source>
        <dbReference type="PROSITE-ProRule" id="PRU00169"/>
    </source>
</evidence>
<dbReference type="Gene3D" id="3.40.50.2300">
    <property type="match status" value="1"/>
</dbReference>
<dbReference type="GO" id="GO:0006355">
    <property type="term" value="P:regulation of DNA-templated transcription"/>
    <property type="evidence" value="ECO:0007669"/>
    <property type="project" value="InterPro"/>
</dbReference>
<evidence type="ECO:0000256" key="3">
    <source>
        <dbReference type="ARBA" id="ARBA00023125"/>
    </source>
</evidence>
<dbReference type="PROSITE" id="PS50043">
    <property type="entry name" value="HTH_LUXR_2"/>
    <property type="match status" value="1"/>
</dbReference>
<keyword evidence="1" id="KW-0597">Phosphoprotein</keyword>
<dbReference type="GO" id="GO:0000160">
    <property type="term" value="P:phosphorelay signal transduction system"/>
    <property type="evidence" value="ECO:0007669"/>
    <property type="project" value="InterPro"/>
</dbReference>
<dbReference type="PANTHER" id="PTHR44688">
    <property type="entry name" value="DNA-BINDING TRANSCRIPTIONAL ACTIVATOR DEVR_DOSR"/>
    <property type="match status" value="1"/>
</dbReference>